<dbReference type="Proteomes" id="UP001066276">
    <property type="component" value="Chromosome 4_2"/>
</dbReference>
<proteinExistence type="predicted"/>
<evidence type="ECO:0000313" key="3">
    <source>
        <dbReference type="Proteomes" id="UP001066276"/>
    </source>
</evidence>
<accession>A0AAV7S9P4</accession>
<organism evidence="2 3">
    <name type="scientific">Pleurodeles waltl</name>
    <name type="common">Iberian ribbed newt</name>
    <dbReference type="NCBI Taxonomy" id="8319"/>
    <lineage>
        <taxon>Eukaryota</taxon>
        <taxon>Metazoa</taxon>
        <taxon>Chordata</taxon>
        <taxon>Craniata</taxon>
        <taxon>Vertebrata</taxon>
        <taxon>Euteleostomi</taxon>
        <taxon>Amphibia</taxon>
        <taxon>Batrachia</taxon>
        <taxon>Caudata</taxon>
        <taxon>Salamandroidea</taxon>
        <taxon>Salamandridae</taxon>
        <taxon>Pleurodelinae</taxon>
        <taxon>Pleurodeles</taxon>
    </lineage>
</organism>
<evidence type="ECO:0000313" key="2">
    <source>
        <dbReference type="EMBL" id="KAJ1161277.1"/>
    </source>
</evidence>
<dbReference type="EMBL" id="JANPWB010000008">
    <property type="protein sequence ID" value="KAJ1161277.1"/>
    <property type="molecule type" value="Genomic_DNA"/>
</dbReference>
<protein>
    <submittedName>
        <fullName evidence="2">Uncharacterized protein</fullName>
    </submittedName>
</protein>
<dbReference type="AlphaFoldDB" id="A0AAV7S9P4"/>
<name>A0AAV7S9P4_PLEWA</name>
<sequence>MPRPEPCRRMRCKGGRSAIRPLTATRSVSPRGVLLFIVPNICGRLGPSRGSPERPLRTAQARRRYRHRSSLNTCRAGSLGALGPCPD</sequence>
<gene>
    <name evidence="2" type="ORF">NDU88_001764</name>
</gene>
<comment type="caution">
    <text evidence="2">The sequence shown here is derived from an EMBL/GenBank/DDBJ whole genome shotgun (WGS) entry which is preliminary data.</text>
</comment>
<reference evidence="2" key="1">
    <citation type="journal article" date="2022" name="bioRxiv">
        <title>Sequencing and chromosome-scale assembly of the giantPleurodeles waltlgenome.</title>
        <authorList>
            <person name="Brown T."/>
            <person name="Elewa A."/>
            <person name="Iarovenko S."/>
            <person name="Subramanian E."/>
            <person name="Araus A.J."/>
            <person name="Petzold A."/>
            <person name="Susuki M."/>
            <person name="Suzuki K.-i.T."/>
            <person name="Hayashi T."/>
            <person name="Toyoda A."/>
            <person name="Oliveira C."/>
            <person name="Osipova E."/>
            <person name="Leigh N.D."/>
            <person name="Simon A."/>
            <person name="Yun M.H."/>
        </authorList>
    </citation>
    <scope>NUCLEOTIDE SEQUENCE</scope>
    <source>
        <strain evidence="2">20211129_DDA</strain>
        <tissue evidence="2">Liver</tissue>
    </source>
</reference>
<feature type="compositionally biased region" description="Basic residues" evidence="1">
    <location>
        <begin position="60"/>
        <end position="69"/>
    </location>
</feature>
<keyword evidence="3" id="KW-1185">Reference proteome</keyword>
<feature type="region of interest" description="Disordered" evidence="1">
    <location>
        <begin position="46"/>
        <end position="70"/>
    </location>
</feature>
<evidence type="ECO:0000256" key="1">
    <source>
        <dbReference type="SAM" id="MobiDB-lite"/>
    </source>
</evidence>